<comment type="caution">
    <text evidence="1">The sequence shown here is derived from an EMBL/GenBank/DDBJ whole genome shotgun (WGS) entry which is preliminary data.</text>
</comment>
<dbReference type="EMBL" id="SGPL01000149">
    <property type="protein sequence ID" value="THH16622.1"/>
    <property type="molecule type" value="Genomic_DNA"/>
</dbReference>
<evidence type="ECO:0000313" key="1">
    <source>
        <dbReference type="EMBL" id="THH16622.1"/>
    </source>
</evidence>
<sequence>MNDTTWITQKMYKTSQSGEWQVHVEEVEVADEECKLDLKEAESLLENVDDLIEDCLIEFPESDEGPTDDTALYAAKITKASIIDHTWQGHKRTPRDITAFIIKKCGPVNNGFEGRKMAYLYTWLMLFCIDEVINLKFGSFNIIMGECSYVDIKLKTCKSAQTGVQHGWWLHATVQCPYSVVRALSPQDQCLRCRASKLANHECYAKP</sequence>
<reference evidence="1 2" key="1">
    <citation type="submission" date="2019-02" db="EMBL/GenBank/DDBJ databases">
        <title>Genome sequencing of the rare red list fungi Bondarzewia mesenterica.</title>
        <authorList>
            <person name="Buettner E."/>
            <person name="Kellner H."/>
        </authorList>
    </citation>
    <scope>NUCLEOTIDE SEQUENCE [LARGE SCALE GENOMIC DNA]</scope>
    <source>
        <strain evidence="1 2">DSM 108281</strain>
    </source>
</reference>
<name>A0A4S4LVW3_9AGAM</name>
<dbReference type="OrthoDB" id="3163890at2759"/>
<proteinExistence type="predicted"/>
<protein>
    <submittedName>
        <fullName evidence="1">Uncharacterized protein</fullName>
    </submittedName>
</protein>
<keyword evidence="2" id="KW-1185">Reference proteome</keyword>
<dbReference type="AlphaFoldDB" id="A0A4S4LVW3"/>
<gene>
    <name evidence="1" type="ORF">EW146_g4044</name>
</gene>
<accession>A0A4S4LVW3</accession>
<organism evidence="1 2">
    <name type="scientific">Bondarzewia mesenterica</name>
    <dbReference type="NCBI Taxonomy" id="1095465"/>
    <lineage>
        <taxon>Eukaryota</taxon>
        <taxon>Fungi</taxon>
        <taxon>Dikarya</taxon>
        <taxon>Basidiomycota</taxon>
        <taxon>Agaricomycotina</taxon>
        <taxon>Agaricomycetes</taxon>
        <taxon>Russulales</taxon>
        <taxon>Bondarzewiaceae</taxon>
        <taxon>Bondarzewia</taxon>
    </lineage>
</organism>
<dbReference type="Proteomes" id="UP000310158">
    <property type="component" value="Unassembled WGS sequence"/>
</dbReference>
<evidence type="ECO:0000313" key="2">
    <source>
        <dbReference type="Proteomes" id="UP000310158"/>
    </source>
</evidence>